<dbReference type="GO" id="GO:0005886">
    <property type="term" value="C:plasma membrane"/>
    <property type="evidence" value="ECO:0007669"/>
    <property type="project" value="UniProtKB-SubCell"/>
</dbReference>
<dbReference type="Pfam" id="PF01219">
    <property type="entry name" value="DAGK_prokar"/>
    <property type="match status" value="1"/>
</dbReference>
<keyword evidence="9 24" id="KW-0812">Transmembrane</keyword>
<evidence type="ECO:0000256" key="6">
    <source>
        <dbReference type="ARBA" id="ARBA00022516"/>
    </source>
</evidence>
<evidence type="ECO:0000256" key="25">
    <source>
        <dbReference type="SAM" id="MobiDB-lite"/>
    </source>
</evidence>
<keyword evidence="18" id="KW-0594">Phospholipid biosynthesis</keyword>
<keyword evidence="16 24" id="KW-0443">Lipid metabolism</keyword>
<feature type="binding site" evidence="21">
    <location>
        <position position="108"/>
    </location>
    <ligand>
        <name>substrate</name>
    </ligand>
</feature>
<evidence type="ECO:0000313" key="27">
    <source>
        <dbReference type="Proteomes" id="UP000002596"/>
    </source>
</evidence>
<feature type="binding site" evidence="22">
    <location>
        <begin position="124"/>
        <end position="126"/>
    </location>
    <ligand>
        <name>ATP</name>
        <dbReference type="ChEBI" id="CHEBI:30616"/>
    </ligand>
</feature>
<evidence type="ECO:0000256" key="11">
    <source>
        <dbReference type="ARBA" id="ARBA00022741"/>
    </source>
</evidence>
<organism evidence="26 27">
    <name type="scientific">Paracidovorax citrulli (strain AAC00-1)</name>
    <name type="common">Acidovorax citrulli</name>
    <dbReference type="NCBI Taxonomy" id="397945"/>
    <lineage>
        <taxon>Bacteria</taxon>
        <taxon>Pseudomonadati</taxon>
        <taxon>Pseudomonadota</taxon>
        <taxon>Betaproteobacteria</taxon>
        <taxon>Burkholderiales</taxon>
        <taxon>Comamonadaceae</taxon>
        <taxon>Paracidovorax</taxon>
    </lineage>
</organism>
<keyword evidence="8 24" id="KW-0808">Transferase</keyword>
<dbReference type="InterPro" id="IPR033718">
    <property type="entry name" value="DAGK_prok"/>
</dbReference>
<keyword evidence="5" id="KW-1003">Cell membrane</keyword>
<evidence type="ECO:0000256" key="19">
    <source>
        <dbReference type="ARBA" id="ARBA00023264"/>
    </source>
</evidence>
<keyword evidence="13 22" id="KW-0067">ATP-binding</keyword>
<dbReference type="EMBL" id="CP000512">
    <property type="protein sequence ID" value="ABM33681.1"/>
    <property type="molecule type" value="Genomic_DNA"/>
</dbReference>
<evidence type="ECO:0000313" key="26">
    <source>
        <dbReference type="EMBL" id="ABM33681.1"/>
    </source>
</evidence>
<evidence type="ECO:0000256" key="18">
    <source>
        <dbReference type="ARBA" id="ARBA00023209"/>
    </source>
</evidence>
<dbReference type="InterPro" id="IPR036945">
    <property type="entry name" value="DAGK_sf"/>
</dbReference>
<evidence type="ECO:0000256" key="7">
    <source>
        <dbReference type="ARBA" id="ARBA00022519"/>
    </source>
</evidence>
<evidence type="ECO:0000256" key="8">
    <source>
        <dbReference type="ARBA" id="ARBA00022679"/>
    </source>
</evidence>
<dbReference type="GO" id="GO:0005524">
    <property type="term" value="F:ATP binding"/>
    <property type="evidence" value="ECO:0007669"/>
    <property type="project" value="UniProtKB-KW"/>
</dbReference>
<feature type="active site" description="Proton acceptor" evidence="20">
    <location>
        <position position="108"/>
    </location>
</feature>
<evidence type="ECO:0000256" key="15">
    <source>
        <dbReference type="ARBA" id="ARBA00022989"/>
    </source>
</evidence>
<dbReference type="EC" id="2.7.1.107" evidence="3 24"/>
<feature type="binding site" evidence="21">
    <location>
        <begin position="69"/>
        <end position="73"/>
    </location>
    <ligand>
        <name>substrate</name>
    </ligand>
</feature>
<dbReference type="Proteomes" id="UP000002596">
    <property type="component" value="Chromosome"/>
</dbReference>
<feature type="binding site" evidence="22">
    <location>
        <position position="49"/>
    </location>
    <ligand>
        <name>ATP</name>
        <dbReference type="ChEBI" id="CHEBI:30616"/>
    </ligand>
</feature>
<feature type="binding site" evidence="22">
    <location>
        <begin position="133"/>
        <end position="134"/>
    </location>
    <ligand>
        <name>ATP</name>
        <dbReference type="ChEBI" id="CHEBI:30616"/>
    </ligand>
</feature>
<protein>
    <recommendedName>
        <fullName evidence="4 24">Diacylglycerol kinase</fullName>
        <ecNumber evidence="3 24">2.7.1.107</ecNumber>
    </recommendedName>
</protein>
<keyword evidence="12 24" id="KW-0418">Kinase</keyword>
<dbReference type="CDD" id="cd14264">
    <property type="entry name" value="DAGK_IM"/>
    <property type="match status" value="1"/>
</dbReference>
<gene>
    <name evidence="26" type="ordered locus">Aave_3117</name>
</gene>
<evidence type="ECO:0000256" key="13">
    <source>
        <dbReference type="ARBA" id="ARBA00022840"/>
    </source>
</evidence>
<evidence type="ECO:0000256" key="9">
    <source>
        <dbReference type="ARBA" id="ARBA00022692"/>
    </source>
</evidence>
<evidence type="ECO:0000256" key="24">
    <source>
        <dbReference type="RuleBase" id="RU363065"/>
    </source>
</evidence>
<feature type="binding site" evidence="21">
    <location>
        <position position="49"/>
    </location>
    <ligand>
        <name>substrate</name>
    </ligand>
</feature>
<evidence type="ECO:0000256" key="16">
    <source>
        <dbReference type="ARBA" id="ARBA00023098"/>
    </source>
</evidence>
<evidence type="ECO:0000256" key="20">
    <source>
        <dbReference type="PIRSR" id="PIRSR600829-1"/>
    </source>
</evidence>
<keyword evidence="14 23" id="KW-0460">Magnesium</keyword>
<feature type="transmembrane region" description="Helical" evidence="24">
    <location>
        <begin position="135"/>
        <end position="156"/>
    </location>
</feature>
<dbReference type="PANTHER" id="PTHR34299">
    <property type="entry name" value="DIACYLGLYCEROL KINASE"/>
    <property type="match status" value="1"/>
</dbReference>
<dbReference type="STRING" id="397945.Aave_3117"/>
<evidence type="ECO:0000256" key="10">
    <source>
        <dbReference type="ARBA" id="ARBA00022723"/>
    </source>
</evidence>
<feature type="binding site" evidence="23">
    <location>
        <position position="115"/>
    </location>
    <ligand>
        <name>a divalent metal cation</name>
        <dbReference type="ChEBI" id="CHEBI:60240"/>
    </ligand>
</feature>
<comment type="function">
    <text evidence="24">Catalyzes the ATP-dependent phosphorylation of sn-l,2-diacylglycerol (DAG) to phosphatidic acid. Involved in the recycling of diacylglycerol produced as a by-product during membrane-derived oligosaccharide (MDO) biosynthesis.</text>
</comment>
<evidence type="ECO:0000256" key="12">
    <source>
        <dbReference type="ARBA" id="ARBA00022777"/>
    </source>
</evidence>
<comment type="subcellular location">
    <subcellularLocation>
        <location evidence="1 24">Cell inner membrane</location>
        <topology evidence="1 24">Multi-pass membrane protein</topology>
    </subcellularLocation>
</comment>
<keyword evidence="15 24" id="KW-1133">Transmembrane helix</keyword>
<evidence type="ECO:0000256" key="23">
    <source>
        <dbReference type="PIRSR" id="PIRSR600829-4"/>
    </source>
</evidence>
<sequence>MPRPAGCPLRPAGPAPARTVTAHGETARSFPMTAPIFDNPHKARRGLGRIWHAGIHSCHGLQAGWSEKAFRLEAILACILLPLAFWIARSWVEAALLCSSVVLVLITELLNSAVEAAIDRIGPEWHALSKRAKDMGSAAVLLSLIYCAAVWAAALFQRFYG</sequence>
<keyword evidence="10 23" id="KW-0479">Metal-binding</keyword>
<reference evidence="26 27" key="1">
    <citation type="submission" date="2006-12" db="EMBL/GenBank/DDBJ databases">
        <title>Complete sequence of Acidovorax avenae subsp. citrulli AAC00-1.</title>
        <authorList>
            <consortium name="US DOE Joint Genome Institute"/>
            <person name="Copeland A."/>
            <person name="Lucas S."/>
            <person name="Lapidus A."/>
            <person name="Barry K."/>
            <person name="Detter J.C."/>
            <person name="Glavina del Rio T."/>
            <person name="Dalin E."/>
            <person name="Tice H."/>
            <person name="Pitluck S."/>
            <person name="Kiss H."/>
            <person name="Brettin T."/>
            <person name="Bruce D."/>
            <person name="Han C."/>
            <person name="Tapia R."/>
            <person name="Gilna P."/>
            <person name="Schmutz J."/>
            <person name="Larimer F."/>
            <person name="Land M."/>
            <person name="Hauser L."/>
            <person name="Kyrpides N."/>
            <person name="Kim E."/>
            <person name="Stahl D."/>
            <person name="Richardson P."/>
        </authorList>
    </citation>
    <scope>NUCLEOTIDE SEQUENCE [LARGE SCALE GENOMIC DNA]</scope>
    <source>
        <strain evidence="26 27">AAC00-1</strain>
    </source>
</reference>
<evidence type="ECO:0000256" key="5">
    <source>
        <dbReference type="ARBA" id="ARBA00022475"/>
    </source>
</evidence>
<feature type="binding site" evidence="23">
    <location>
        <position position="67"/>
    </location>
    <ligand>
        <name>a divalent metal cation</name>
        <dbReference type="ChEBI" id="CHEBI:60240"/>
    </ligand>
</feature>
<keyword evidence="6" id="KW-0444">Lipid biosynthesis</keyword>
<feature type="binding site" evidence="22">
    <location>
        <position position="67"/>
    </location>
    <ligand>
        <name>ATP</name>
        <dbReference type="ChEBI" id="CHEBI:30616"/>
    </ligand>
</feature>
<proteinExistence type="inferred from homology"/>
<comment type="catalytic activity">
    <reaction evidence="24">
        <text>a 1,2-diacyl-sn-glycerol + ATP = a 1,2-diacyl-sn-glycero-3-phosphate + ADP + H(+)</text>
        <dbReference type="Rhea" id="RHEA:10272"/>
        <dbReference type="ChEBI" id="CHEBI:15378"/>
        <dbReference type="ChEBI" id="CHEBI:17815"/>
        <dbReference type="ChEBI" id="CHEBI:30616"/>
        <dbReference type="ChEBI" id="CHEBI:58608"/>
        <dbReference type="ChEBI" id="CHEBI:456216"/>
        <dbReference type="EC" id="2.7.1.107"/>
    </reaction>
</comment>
<comment type="cofactor">
    <cofactor evidence="23">
        <name>Mg(2+)</name>
        <dbReference type="ChEBI" id="CHEBI:18420"/>
    </cofactor>
    <text evidence="23">Mn(2+), Zn(2+), Cd(2+) and Co(2+) support activity to lesser extents.</text>
</comment>
<accession>A1TRU3</accession>
<evidence type="ECO:0000256" key="17">
    <source>
        <dbReference type="ARBA" id="ARBA00023136"/>
    </source>
</evidence>
<keyword evidence="11 22" id="KW-0547">Nucleotide-binding</keyword>
<feature type="transmembrane region" description="Helical" evidence="24">
    <location>
        <begin position="69"/>
        <end position="88"/>
    </location>
</feature>
<dbReference type="GO" id="GO:0006654">
    <property type="term" value="P:phosphatidic acid biosynthetic process"/>
    <property type="evidence" value="ECO:0007669"/>
    <property type="project" value="InterPro"/>
</dbReference>
<evidence type="ECO:0000256" key="3">
    <source>
        <dbReference type="ARBA" id="ARBA00012133"/>
    </source>
</evidence>
<dbReference type="KEGG" id="aav:Aave_3117"/>
<keyword evidence="17 24" id="KW-0472">Membrane</keyword>
<comment type="similarity">
    <text evidence="2 24">Belongs to the bacterial diacylglycerol kinase family.</text>
</comment>
<evidence type="ECO:0000256" key="2">
    <source>
        <dbReference type="ARBA" id="ARBA00005967"/>
    </source>
</evidence>
<dbReference type="Gene3D" id="1.10.287.3610">
    <property type="match status" value="1"/>
</dbReference>
<feature type="binding site" evidence="22">
    <location>
        <position position="115"/>
    </location>
    <ligand>
        <name>ATP</name>
        <dbReference type="ChEBI" id="CHEBI:30616"/>
    </ligand>
</feature>
<name>A1TRU3_PARC0</name>
<dbReference type="AlphaFoldDB" id="A1TRU3"/>
<feature type="transmembrane region" description="Helical" evidence="24">
    <location>
        <begin position="94"/>
        <end position="114"/>
    </location>
</feature>
<evidence type="ECO:0000256" key="22">
    <source>
        <dbReference type="PIRSR" id="PIRSR600829-3"/>
    </source>
</evidence>
<dbReference type="GO" id="GO:0046872">
    <property type="term" value="F:metal ion binding"/>
    <property type="evidence" value="ECO:0007669"/>
    <property type="project" value="UniProtKB-KW"/>
</dbReference>
<dbReference type="GO" id="GO:0004143">
    <property type="term" value="F:ATP-dependent diacylglycerol kinase activity"/>
    <property type="evidence" value="ECO:0007669"/>
    <property type="project" value="UniProtKB-EC"/>
</dbReference>
<evidence type="ECO:0000256" key="21">
    <source>
        <dbReference type="PIRSR" id="PIRSR600829-2"/>
    </source>
</evidence>
<dbReference type="PANTHER" id="PTHR34299:SF1">
    <property type="entry name" value="DIACYLGLYCEROL KINASE"/>
    <property type="match status" value="1"/>
</dbReference>
<keyword evidence="7 24" id="KW-0997">Cell inner membrane</keyword>
<dbReference type="eggNOG" id="COG0818">
    <property type="taxonomic scope" value="Bacteria"/>
</dbReference>
<feature type="binding site" evidence="21">
    <location>
        <position position="137"/>
    </location>
    <ligand>
        <name>substrate</name>
    </ligand>
</feature>
<evidence type="ECO:0000256" key="14">
    <source>
        <dbReference type="ARBA" id="ARBA00022842"/>
    </source>
</evidence>
<dbReference type="HOGENOM" id="CLU_112343_3_0_4"/>
<keyword evidence="19 24" id="KW-1208">Phospholipid metabolism</keyword>
<evidence type="ECO:0000256" key="4">
    <source>
        <dbReference type="ARBA" id="ARBA00017575"/>
    </source>
</evidence>
<feature type="region of interest" description="Disordered" evidence="25">
    <location>
        <begin position="1"/>
        <end position="21"/>
    </location>
</feature>
<dbReference type="InterPro" id="IPR000829">
    <property type="entry name" value="DAGK"/>
</dbReference>
<evidence type="ECO:0000256" key="1">
    <source>
        <dbReference type="ARBA" id="ARBA00004429"/>
    </source>
</evidence>